<name>A0A3N5BJZ9_9BACL</name>
<dbReference type="RefSeq" id="WP_123807507.1">
    <property type="nucleotide sequence ID" value="NZ_RKRK01000002.1"/>
</dbReference>
<evidence type="ECO:0000313" key="2">
    <source>
        <dbReference type="EMBL" id="RPF58007.1"/>
    </source>
</evidence>
<evidence type="ECO:0000313" key="3">
    <source>
        <dbReference type="Proteomes" id="UP000277108"/>
    </source>
</evidence>
<gene>
    <name evidence="2" type="ORF">EDD62_0645</name>
</gene>
<evidence type="ECO:0000259" key="1">
    <source>
        <dbReference type="Pfam" id="PF21747"/>
    </source>
</evidence>
<keyword evidence="3" id="KW-1185">Reference proteome</keyword>
<organism evidence="2 3">
    <name type="scientific">Abyssicoccus albus</name>
    <dbReference type="NCBI Taxonomy" id="1817405"/>
    <lineage>
        <taxon>Bacteria</taxon>
        <taxon>Bacillati</taxon>
        <taxon>Bacillota</taxon>
        <taxon>Bacilli</taxon>
        <taxon>Bacillales</taxon>
        <taxon>Abyssicoccaceae</taxon>
    </lineage>
</organism>
<comment type="caution">
    <text evidence="2">The sequence shown here is derived from an EMBL/GenBank/DDBJ whole genome shotgun (WGS) entry which is preliminary data.</text>
</comment>
<dbReference type="InterPro" id="IPR048427">
    <property type="entry name" value="YpoC"/>
</dbReference>
<protein>
    <recommendedName>
        <fullName evidence="1">YpoC-like domain-containing protein</fullName>
    </recommendedName>
</protein>
<dbReference type="Pfam" id="PF21747">
    <property type="entry name" value="YpoC"/>
    <property type="match status" value="1"/>
</dbReference>
<reference evidence="2 3" key="1">
    <citation type="submission" date="2018-11" db="EMBL/GenBank/DDBJ databases">
        <title>Genomic Encyclopedia of Type Strains, Phase IV (KMG-IV): sequencing the most valuable type-strain genomes for metagenomic binning, comparative biology and taxonomic classification.</title>
        <authorList>
            <person name="Goeker M."/>
        </authorList>
    </citation>
    <scope>NUCLEOTIDE SEQUENCE [LARGE SCALE GENOMIC DNA]</scope>
    <source>
        <strain evidence="2 3">DSM 29158</strain>
    </source>
</reference>
<feature type="domain" description="YpoC-like" evidence="1">
    <location>
        <begin position="16"/>
        <end position="123"/>
    </location>
</feature>
<dbReference type="EMBL" id="RKRK01000002">
    <property type="protein sequence ID" value="RPF58007.1"/>
    <property type="molecule type" value="Genomic_DNA"/>
</dbReference>
<sequence>MINLTTEHDIIDELNRVKNEMEYYIESSDKSFQSSKSVNSELYSMLIITFERYIKLTNMHLKFLSEGSINQEDEFSLNRCKTTPMNFHERIEYLKLRPCKYQSVEQIKSMFIEQKKKYSSLVVRLNNNNN</sequence>
<dbReference type="AlphaFoldDB" id="A0A3N5BJZ9"/>
<accession>A0A3N5BJZ9</accession>
<proteinExistence type="predicted"/>
<dbReference type="Proteomes" id="UP000277108">
    <property type="component" value="Unassembled WGS sequence"/>
</dbReference>